<accession>A0A7Y0Q4W2</accession>
<organism evidence="5 6">
    <name type="scientific">Thalassotalea algicola</name>
    <dbReference type="NCBI Taxonomy" id="2716224"/>
    <lineage>
        <taxon>Bacteria</taxon>
        <taxon>Pseudomonadati</taxon>
        <taxon>Pseudomonadota</taxon>
        <taxon>Gammaproteobacteria</taxon>
        <taxon>Alteromonadales</taxon>
        <taxon>Colwelliaceae</taxon>
        <taxon>Thalassotalea</taxon>
    </lineage>
</organism>
<dbReference type="InterPro" id="IPR011047">
    <property type="entry name" value="Quinoprotein_ADH-like_sf"/>
</dbReference>
<evidence type="ECO:0000313" key="5">
    <source>
        <dbReference type="EMBL" id="NMP30409.1"/>
    </source>
</evidence>
<feature type="signal peptide" evidence="4">
    <location>
        <begin position="1"/>
        <end position="25"/>
    </location>
</feature>
<dbReference type="Pfam" id="PF00400">
    <property type="entry name" value="WD40"/>
    <property type="match status" value="3"/>
</dbReference>
<keyword evidence="6" id="KW-1185">Reference proteome</keyword>
<evidence type="ECO:0008006" key="7">
    <source>
        <dbReference type="Google" id="ProtNLM"/>
    </source>
</evidence>
<dbReference type="PROSITE" id="PS50082">
    <property type="entry name" value="WD_REPEATS_2"/>
    <property type="match status" value="3"/>
</dbReference>
<feature type="repeat" description="WD" evidence="3">
    <location>
        <begin position="161"/>
        <end position="202"/>
    </location>
</feature>
<feature type="chain" id="PRO_5031234370" description="Translation initiation factor beta propellor-like domain-containing protein" evidence="4">
    <location>
        <begin position="26"/>
        <end position="330"/>
    </location>
</feature>
<dbReference type="SUPFAM" id="SSF50998">
    <property type="entry name" value="Quinoprotein alcohol dehydrogenase-like"/>
    <property type="match status" value="1"/>
</dbReference>
<comment type="caution">
    <text evidence="5">The sequence shown here is derived from an EMBL/GenBank/DDBJ whole genome shotgun (WGS) entry which is preliminary data.</text>
</comment>
<gene>
    <name evidence="5" type="ORF">HII17_02440</name>
</gene>
<dbReference type="PANTHER" id="PTHR19879:SF9">
    <property type="entry name" value="TRANSCRIPTION INITIATION FACTOR TFIID SUBUNIT 5"/>
    <property type="match status" value="1"/>
</dbReference>
<dbReference type="Proteomes" id="UP000568664">
    <property type="component" value="Unassembled WGS sequence"/>
</dbReference>
<protein>
    <recommendedName>
        <fullName evidence="7">Translation initiation factor beta propellor-like domain-containing protein</fullName>
    </recommendedName>
</protein>
<evidence type="ECO:0000256" key="3">
    <source>
        <dbReference type="PROSITE-ProRule" id="PRU00221"/>
    </source>
</evidence>
<dbReference type="SMART" id="SM00320">
    <property type="entry name" value="WD40"/>
    <property type="match status" value="7"/>
</dbReference>
<dbReference type="PROSITE" id="PS50294">
    <property type="entry name" value="WD_REPEATS_REGION"/>
    <property type="match status" value="1"/>
</dbReference>
<evidence type="ECO:0000313" key="6">
    <source>
        <dbReference type="Proteomes" id="UP000568664"/>
    </source>
</evidence>
<dbReference type="PROSITE" id="PS00678">
    <property type="entry name" value="WD_REPEATS_1"/>
    <property type="match status" value="1"/>
</dbReference>
<evidence type="ECO:0000256" key="1">
    <source>
        <dbReference type="ARBA" id="ARBA00022574"/>
    </source>
</evidence>
<dbReference type="InterPro" id="IPR019775">
    <property type="entry name" value="WD40_repeat_CS"/>
</dbReference>
<dbReference type="InterPro" id="IPR015943">
    <property type="entry name" value="WD40/YVTN_repeat-like_dom_sf"/>
</dbReference>
<keyword evidence="4" id="KW-0732">Signal</keyword>
<dbReference type="PANTHER" id="PTHR19879">
    <property type="entry name" value="TRANSCRIPTION INITIATION FACTOR TFIID"/>
    <property type="match status" value="1"/>
</dbReference>
<dbReference type="AlphaFoldDB" id="A0A7Y0Q4W2"/>
<feature type="repeat" description="WD" evidence="3">
    <location>
        <begin position="246"/>
        <end position="287"/>
    </location>
</feature>
<dbReference type="Gene3D" id="2.130.10.10">
    <property type="entry name" value="YVTN repeat-like/Quinoprotein amine dehydrogenase"/>
    <property type="match status" value="2"/>
</dbReference>
<name>A0A7Y0Q4W2_9GAMM</name>
<feature type="repeat" description="WD" evidence="3">
    <location>
        <begin position="202"/>
        <end position="243"/>
    </location>
</feature>
<dbReference type="InterPro" id="IPR001680">
    <property type="entry name" value="WD40_rpt"/>
</dbReference>
<dbReference type="EMBL" id="JABBXH010000001">
    <property type="protein sequence ID" value="NMP30409.1"/>
    <property type="molecule type" value="Genomic_DNA"/>
</dbReference>
<proteinExistence type="predicted"/>
<keyword evidence="1 3" id="KW-0853">WD repeat</keyword>
<evidence type="ECO:0000256" key="4">
    <source>
        <dbReference type="SAM" id="SignalP"/>
    </source>
</evidence>
<reference evidence="5 6" key="1">
    <citation type="submission" date="2020-04" db="EMBL/GenBank/DDBJ databases">
        <title>Thalassotalea sp. M1531, isolated from the surface of marine red alga.</title>
        <authorList>
            <person name="Pang L."/>
            <person name="Lu D.-C."/>
        </authorList>
    </citation>
    <scope>NUCLEOTIDE SEQUENCE [LARGE SCALE GENOMIC DNA]</scope>
    <source>
        <strain evidence="5 6">M1531</strain>
    </source>
</reference>
<dbReference type="PROSITE" id="PS51257">
    <property type="entry name" value="PROKAR_LIPOPROTEIN"/>
    <property type="match status" value="1"/>
</dbReference>
<evidence type="ECO:0000256" key="2">
    <source>
        <dbReference type="ARBA" id="ARBA00022737"/>
    </source>
</evidence>
<keyword evidence="2" id="KW-0677">Repeat</keyword>
<sequence>MFSNRLFSFCKLMILIALVTGCQPADTQPIERWRHAAEGAYAADISNDGTVSAVSSIHHGISVWDLEKNALKYTWSQQQDSADNLVLAVDIANNNSHVLTANKESFSLWNVNTGESEGYWKVRESTIRDIATSNNGDHLLIGKTNGTVVHVTMASGRRLEFLGHSEKINTVDMLPNGRVAISGGNDFVAYVWDTQSGQVIYQFNHPSRVTKVALDPQGRYAFTADSKKDAHIWNLRTGKLVNSLKYTNRQEVFSSVRFSPDGSQLLTGAPTRKVSLWNIGTGQRLKSWRVTPREDIRPAGAVVYSAAFRDNKHFITESSSGFAELWPLPQ</sequence>